<proteinExistence type="predicted"/>
<dbReference type="GO" id="GO:0004674">
    <property type="term" value="F:protein serine/threonine kinase activity"/>
    <property type="evidence" value="ECO:0007669"/>
    <property type="project" value="UniProtKB-KW"/>
</dbReference>
<evidence type="ECO:0000256" key="5">
    <source>
        <dbReference type="ARBA" id="ARBA00022777"/>
    </source>
</evidence>
<dbReference type="PROSITE" id="PS00108">
    <property type="entry name" value="PROTEIN_KINASE_ST"/>
    <property type="match status" value="1"/>
</dbReference>
<comment type="caution">
    <text evidence="11">The sequence shown here is derived from an EMBL/GenBank/DDBJ whole genome shotgun (WGS) entry which is preliminary data.</text>
</comment>
<dbReference type="SMART" id="SM00220">
    <property type="entry name" value="S_TKc"/>
    <property type="match status" value="1"/>
</dbReference>
<keyword evidence="5 11" id="KW-0418">Kinase</keyword>
<keyword evidence="9" id="KW-0732">Signal</keyword>
<dbReference type="Pfam" id="PF07714">
    <property type="entry name" value="PK_Tyr_Ser-Thr"/>
    <property type="match status" value="1"/>
</dbReference>
<name>A0A5A7QDD3_STRAF</name>
<evidence type="ECO:0000259" key="10">
    <source>
        <dbReference type="PROSITE" id="PS50011"/>
    </source>
</evidence>
<evidence type="ECO:0000256" key="8">
    <source>
        <dbReference type="ARBA" id="ARBA00048679"/>
    </source>
</evidence>
<keyword evidence="3" id="KW-0808">Transferase</keyword>
<organism evidence="11 12">
    <name type="scientific">Striga asiatica</name>
    <name type="common">Asiatic witchweed</name>
    <name type="synonym">Buchnera asiatica</name>
    <dbReference type="NCBI Taxonomy" id="4170"/>
    <lineage>
        <taxon>Eukaryota</taxon>
        <taxon>Viridiplantae</taxon>
        <taxon>Streptophyta</taxon>
        <taxon>Embryophyta</taxon>
        <taxon>Tracheophyta</taxon>
        <taxon>Spermatophyta</taxon>
        <taxon>Magnoliopsida</taxon>
        <taxon>eudicotyledons</taxon>
        <taxon>Gunneridae</taxon>
        <taxon>Pentapetalae</taxon>
        <taxon>asterids</taxon>
        <taxon>lamiids</taxon>
        <taxon>Lamiales</taxon>
        <taxon>Orobanchaceae</taxon>
        <taxon>Buchnereae</taxon>
        <taxon>Striga</taxon>
    </lineage>
</organism>
<evidence type="ECO:0000256" key="3">
    <source>
        <dbReference type="ARBA" id="ARBA00022679"/>
    </source>
</evidence>
<evidence type="ECO:0000256" key="1">
    <source>
        <dbReference type="ARBA" id="ARBA00012513"/>
    </source>
</evidence>
<comment type="catalytic activity">
    <reaction evidence="7">
        <text>L-threonyl-[protein] + ATP = O-phospho-L-threonyl-[protein] + ADP + H(+)</text>
        <dbReference type="Rhea" id="RHEA:46608"/>
        <dbReference type="Rhea" id="RHEA-COMP:11060"/>
        <dbReference type="Rhea" id="RHEA-COMP:11605"/>
        <dbReference type="ChEBI" id="CHEBI:15378"/>
        <dbReference type="ChEBI" id="CHEBI:30013"/>
        <dbReference type="ChEBI" id="CHEBI:30616"/>
        <dbReference type="ChEBI" id="CHEBI:61977"/>
        <dbReference type="ChEBI" id="CHEBI:456216"/>
        <dbReference type="EC" id="2.7.11.1"/>
    </reaction>
</comment>
<keyword evidence="11" id="KW-0675">Receptor</keyword>
<dbReference type="OrthoDB" id="4062651at2759"/>
<evidence type="ECO:0000313" key="11">
    <source>
        <dbReference type="EMBL" id="GER43008.1"/>
    </source>
</evidence>
<accession>A0A5A7QDD3</accession>
<dbReference type="GO" id="GO:0005524">
    <property type="term" value="F:ATP binding"/>
    <property type="evidence" value="ECO:0007669"/>
    <property type="project" value="UniProtKB-KW"/>
</dbReference>
<evidence type="ECO:0000256" key="6">
    <source>
        <dbReference type="ARBA" id="ARBA00022840"/>
    </source>
</evidence>
<dbReference type="EC" id="2.7.11.1" evidence="1"/>
<dbReference type="GO" id="GO:0005886">
    <property type="term" value="C:plasma membrane"/>
    <property type="evidence" value="ECO:0007669"/>
    <property type="project" value="TreeGrafter"/>
</dbReference>
<dbReference type="FunFam" id="1.10.510.10:FF:001023">
    <property type="entry name" value="Os07g0541700 protein"/>
    <property type="match status" value="1"/>
</dbReference>
<feature type="signal peptide" evidence="9">
    <location>
        <begin position="1"/>
        <end position="21"/>
    </location>
</feature>
<dbReference type="InterPro" id="IPR011009">
    <property type="entry name" value="Kinase-like_dom_sf"/>
</dbReference>
<gene>
    <name evidence="11" type="ORF">STAS_19836</name>
</gene>
<reference evidence="12" key="1">
    <citation type="journal article" date="2019" name="Curr. Biol.">
        <title>Genome Sequence of Striga asiatica Provides Insight into the Evolution of Plant Parasitism.</title>
        <authorList>
            <person name="Yoshida S."/>
            <person name="Kim S."/>
            <person name="Wafula E.K."/>
            <person name="Tanskanen J."/>
            <person name="Kim Y.M."/>
            <person name="Honaas L."/>
            <person name="Yang Z."/>
            <person name="Spallek T."/>
            <person name="Conn C.E."/>
            <person name="Ichihashi Y."/>
            <person name="Cheong K."/>
            <person name="Cui S."/>
            <person name="Der J.P."/>
            <person name="Gundlach H."/>
            <person name="Jiao Y."/>
            <person name="Hori C."/>
            <person name="Ishida J.K."/>
            <person name="Kasahara H."/>
            <person name="Kiba T."/>
            <person name="Kim M.S."/>
            <person name="Koo N."/>
            <person name="Laohavisit A."/>
            <person name="Lee Y.H."/>
            <person name="Lumba S."/>
            <person name="McCourt P."/>
            <person name="Mortimer J.C."/>
            <person name="Mutuku J.M."/>
            <person name="Nomura T."/>
            <person name="Sasaki-Sekimoto Y."/>
            <person name="Seto Y."/>
            <person name="Wang Y."/>
            <person name="Wakatake T."/>
            <person name="Sakakibara H."/>
            <person name="Demura T."/>
            <person name="Yamaguchi S."/>
            <person name="Yoneyama K."/>
            <person name="Manabe R.I."/>
            <person name="Nelson D.C."/>
            <person name="Schulman A.H."/>
            <person name="Timko M.P."/>
            <person name="dePamphilis C.W."/>
            <person name="Choi D."/>
            <person name="Shirasu K."/>
        </authorList>
    </citation>
    <scope>NUCLEOTIDE SEQUENCE [LARGE SCALE GENOMIC DNA]</scope>
    <source>
        <strain evidence="12">cv. UVA1</strain>
    </source>
</reference>
<feature type="domain" description="Protein kinase" evidence="10">
    <location>
        <begin position="77"/>
        <end position="394"/>
    </location>
</feature>
<evidence type="ECO:0000256" key="7">
    <source>
        <dbReference type="ARBA" id="ARBA00047899"/>
    </source>
</evidence>
<dbReference type="PROSITE" id="PS50011">
    <property type="entry name" value="PROTEIN_KINASE_DOM"/>
    <property type="match status" value="1"/>
</dbReference>
<dbReference type="Gene3D" id="3.30.200.20">
    <property type="entry name" value="Phosphorylase Kinase, domain 1"/>
    <property type="match status" value="1"/>
</dbReference>
<sequence>MKTILHSYSFCLLSIFKIALAVDTITSGQIPKDGNTLLSSGGNFELGFFSLARSSRNSCLEVYLSWWKTPTTHRPETSPTDVSGHGELNNVNSHYDQIHDKDFELPLFDLCTLVEATDNFSITNKLGEANEQEIAVKRLSRTSHQGVDEFKNEVVCIAKLQHRNLVKLLGYCTQAEENMLVYEYMTNKSLDLILFDPSESTLFDWPIRLNIINGIARGLMYLHQDSRLRIIHRDLKASNILLDFEMNPKISDWLELLEGTRPEPTRADGYMSPEYAIDGLFSVKSDVFSFGVLVLEIVSGQRNRGFSHADHNLNLLGHAWMLYKEGKSSELVDFNMGNTFVLVMANEGVLLPAKQPVFFTEREEQEMVSNAETSASSNATYSANEMSITLLAPR</sequence>
<dbReference type="Gene3D" id="1.10.510.10">
    <property type="entry name" value="Transferase(Phosphotransferase) domain 1"/>
    <property type="match status" value="1"/>
</dbReference>
<dbReference type="AlphaFoldDB" id="A0A5A7QDD3"/>
<dbReference type="SUPFAM" id="SSF56112">
    <property type="entry name" value="Protein kinase-like (PK-like)"/>
    <property type="match status" value="1"/>
</dbReference>
<dbReference type="InterPro" id="IPR001245">
    <property type="entry name" value="Ser-Thr/Tyr_kinase_cat_dom"/>
</dbReference>
<dbReference type="FunFam" id="3.30.200.20:FF:000924">
    <property type="entry name" value="Uncharacterized protein"/>
    <property type="match status" value="1"/>
</dbReference>
<evidence type="ECO:0000313" key="12">
    <source>
        <dbReference type="Proteomes" id="UP000325081"/>
    </source>
</evidence>
<evidence type="ECO:0000256" key="2">
    <source>
        <dbReference type="ARBA" id="ARBA00022527"/>
    </source>
</evidence>
<protein>
    <recommendedName>
        <fullName evidence="1">non-specific serine/threonine protein kinase</fullName>
        <ecNumber evidence="1">2.7.11.1</ecNumber>
    </recommendedName>
</protein>
<keyword evidence="6" id="KW-0067">ATP-binding</keyword>
<dbReference type="InterPro" id="IPR000719">
    <property type="entry name" value="Prot_kinase_dom"/>
</dbReference>
<keyword evidence="2" id="KW-0723">Serine/threonine-protein kinase</keyword>
<comment type="catalytic activity">
    <reaction evidence="8">
        <text>L-seryl-[protein] + ATP = O-phospho-L-seryl-[protein] + ADP + H(+)</text>
        <dbReference type="Rhea" id="RHEA:17989"/>
        <dbReference type="Rhea" id="RHEA-COMP:9863"/>
        <dbReference type="Rhea" id="RHEA-COMP:11604"/>
        <dbReference type="ChEBI" id="CHEBI:15378"/>
        <dbReference type="ChEBI" id="CHEBI:29999"/>
        <dbReference type="ChEBI" id="CHEBI:30616"/>
        <dbReference type="ChEBI" id="CHEBI:83421"/>
        <dbReference type="ChEBI" id="CHEBI:456216"/>
        <dbReference type="EC" id="2.7.11.1"/>
    </reaction>
</comment>
<feature type="chain" id="PRO_5022727652" description="non-specific serine/threonine protein kinase" evidence="9">
    <location>
        <begin position="22"/>
        <end position="394"/>
    </location>
</feature>
<evidence type="ECO:0000256" key="4">
    <source>
        <dbReference type="ARBA" id="ARBA00022741"/>
    </source>
</evidence>
<dbReference type="PANTHER" id="PTHR27002:SF851">
    <property type="entry name" value="G-TYPE LECTIN S-RECEPTOR-LIKE SERINE_THREONINE-PROTEIN KINASE SD1-1"/>
    <property type="match status" value="1"/>
</dbReference>
<dbReference type="InterPro" id="IPR008271">
    <property type="entry name" value="Ser/Thr_kinase_AS"/>
</dbReference>
<keyword evidence="12" id="KW-1185">Reference proteome</keyword>
<dbReference type="EMBL" id="BKCP01006515">
    <property type="protein sequence ID" value="GER43008.1"/>
    <property type="molecule type" value="Genomic_DNA"/>
</dbReference>
<keyword evidence="4" id="KW-0547">Nucleotide-binding</keyword>
<evidence type="ECO:0000256" key="9">
    <source>
        <dbReference type="SAM" id="SignalP"/>
    </source>
</evidence>
<dbReference type="Proteomes" id="UP000325081">
    <property type="component" value="Unassembled WGS sequence"/>
</dbReference>
<dbReference type="PANTHER" id="PTHR27002">
    <property type="entry name" value="RECEPTOR-LIKE SERINE/THREONINE-PROTEIN KINASE SD1-8"/>
    <property type="match status" value="1"/>
</dbReference>